<feature type="chain" id="PRO_5031430745" evidence="5">
    <location>
        <begin position="22"/>
        <end position="638"/>
    </location>
</feature>
<evidence type="ECO:0000256" key="4">
    <source>
        <dbReference type="ARBA" id="ARBA00023180"/>
    </source>
</evidence>
<name>A0A7Y2E5W7_UNCEI</name>
<evidence type="ECO:0000256" key="1">
    <source>
        <dbReference type="ARBA" id="ARBA00022729"/>
    </source>
</evidence>
<dbReference type="InterPro" id="IPR013519">
    <property type="entry name" value="Int_alpha_beta-p"/>
</dbReference>
<dbReference type="AlphaFoldDB" id="A0A7Y2E5W7"/>
<feature type="signal peptide" evidence="5">
    <location>
        <begin position="1"/>
        <end position="21"/>
    </location>
</feature>
<dbReference type="PRINTS" id="PR01185">
    <property type="entry name" value="INTEGRINA"/>
</dbReference>
<dbReference type="GO" id="GO:0007155">
    <property type="term" value="P:cell adhesion"/>
    <property type="evidence" value="ECO:0007669"/>
    <property type="project" value="InterPro"/>
</dbReference>
<keyword evidence="3" id="KW-0378">Hydrolase</keyword>
<dbReference type="PANTHER" id="PTHR23221">
    <property type="entry name" value="GLYCOSYLPHOSPHATIDYLINOSITOL PHOSPHOLIPASE D"/>
    <property type="match status" value="1"/>
</dbReference>
<evidence type="ECO:0000256" key="2">
    <source>
        <dbReference type="ARBA" id="ARBA00022737"/>
    </source>
</evidence>
<dbReference type="EMBL" id="JABDJR010000022">
    <property type="protein sequence ID" value="NNF05260.1"/>
    <property type="molecule type" value="Genomic_DNA"/>
</dbReference>
<evidence type="ECO:0000313" key="7">
    <source>
        <dbReference type="EMBL" id="NNF05260.1"/>
    </source>
</evidence>
<keyword evidence="1 5" id="KW-0732">Signal</keyword>
<reference evidence="7 8" key="1">
    <citation type="submission" date="2020-03" db="EMBL/GenBank/DDBJ databases">
        <title>Metabolic flexibility allows generalist bacteria to become dominant in a frequently disturbed ecosystem.</title>
        <authorList>
            <person name="Chen Y.-J."/>
            <person name="Leung P.M."/>
            <person name="Bay S.K."/>
            <person name="Hugenholtz P."/>
            <person name="Kessler A.J."/>
            <person name="Shelley G."/>
            <person name="Waite D.W."/>
            <person name="Cook P.L."/>
            <person name="Greening C."/>
        </authorList>
    </citation>
    <scope>NUCLEOTIDE SEQUENCE [LARGE SCALE GENOMIC DNA]</scope>
    <source>
        <strain evidence="7">SS_bin_28</strain>
    </source>
</reference>
<dbReference type="Pfam" id="PF01839">
    <property type="entry name" value="FG-GAP"/>
    <property type="match status" value="4"/>
</dbReference>
<keyword evidence="4" id="KW-0325">Glycoprotein</keyword>
<evidence type="ECO:0000313" key="8">
    <source>
        <dbReference type="Proteomes" id="UP000547674"/>
    </source>
</evidence>
<evidence type="ECO:0000256" key="3">
    <source>
        <dbReference type="ARBA" id="ARBA00022801"/>
    </source>
</evidence>
<proteinExistence type="predicted"/>
<dbReference type="InterPro" id="IPR025965">
    <property type="entry name" value="FlgD/Vpr_Ig-like"/>
</dbReference>
<dbReference type="SUPFAM" id="SSF69318">
    <property type="entry name" value="Integrin alpha N-terminal domain"/>
    <property type="match status" value="2"/>
</dbReference>
<dbReference type="PROSITE" id="PS51470">
    <property type="entry name" value="FG_GAP"/>
    <property type="match status" value="6"/>
</dbReference>
<comment type="caution">
    <text evidence="7">The sequence shown here is derived from an EMBL/GenBank/DDBJ whole genome shotgun (WGS) entry which is preliminary data.</text>
</comment>
<dbReference type="Pfam" id="PF13860">
    <property type="entry name" value="FlgD_ig"/>
    <property type="match status" value="1"/>
</dbReference>
<dbReference type="SMART" id="SM00191">
    <property type="entry name" value="Int_alpha"/>
    <property type="match status" value="7"/>
</dbReference>
<dbReference type="Proteomes" id="UP000547674">
    <property type="component" value="Unassembled WGS sequence"/>
</dbReference>
<dbReference type="NCBIfam" id="TIGR04183">
    <property type="entry name" value="Por_Secre_tail"/>
    <property type="match status" value="1"/>
</dbReference>
<accession>A0A7Y2E5W7</accession>
<organism evidence="7 8">
    <name type="scientific">Eiseniibacteriota bacterium</name>
    <dbReference type="NCBI Taxonomy" id="2212470"/>
    <lineage>
        <taxon>Bacteria</taxon>
        <taxon>Candidatus Eiseniibacteriota</taxon>
    </lineage>
</organism>
<dbReference type="Gene3D" id="2.130.10.130">
    <property type="entry name" value="Integrin alpha, N-terminal"/>
    <property type="match status" value="4"/>
</dbReference>
<gene>
    <name evidence="7" type="ORF">HKN21_00735</name>
</gene>
<keyword evidence="2" id="KW-0677">Repeat</keyword>
<feature type="domain" description="FlgD/Vpr Ig-like" evidence="6">
    <location>
        <begin position="573"/>
        <end position="625"/>
    </location>
</feature>
<dbReference type="InterPro" id="IPR000413">
    <property type="entry name" value="Integrin_alpha"/>
</dbReference>
<dbReference type="Gene3D" id="2.60.40.4070">
    <property type="match status" value="1"/>
</dbReference>
<evidence type="ECO:0000256" key="5">
    <source>
        <dbReference type="SAM" id="SignalP"/>
    </source>
</evidence>
<dbReference type="InterPro" id="IPR013517">
    <property type="entry name" value="FG-GAP"/>
</dbReference>
<dbReference type="PANTHER" id="PTHR23221:SF7">
    <property type="entry name" value="PHOSPHATIDYLINOSITOL-GLYCAN-SPECIFIC PHOSPHOLIPASE D"/>
    <property type="match status" value="1"/>
</dbReference>
<sequence length="638" mass="66318">MNSKSLLFLSAFLLFPNTSNAAITVIAEPVGEAVADRFGTAVHVGGDFNGDGFEDVLVGSSLNDAGGANAGRVHVFFGGVEMDDIPDLVLTGEATNDLFGSSVSNAGDLNGDGSDDIIVGAPFHDAVTGVDAGKAYVYYGGPGLDNVADFFLVGVSAGDNFGSAVAGVGRVNGDAIDDVLVGAPGNDDAGRDMGRAYLFFGGTPPNTGADVIYSGIELDGFLGQSLAGASDVNNDGFDDVIIGAPGREDFGFGSRVGHAFLFLGGAFPNNVSDATMTEEAPEDNFGLSVSGAGDVNNDGFCDWIVGAPTNDTASRNAGRAYLYFGSAAPDNVADVFFNGDGREDRFGVAVSGGGDINGDGFSDILVGASKEDSGGLNAGRVYLYYGSMTPDNVSDMEFDGEAGNDDFGLRVSCGGNVNGGDDDFAVGAPLNDNGGSDAGRAYIYSGDAPPVPVTLTSFGVRSTSEGPLIYWSVAEAMDQLFFVVHVERDDSRIPVGPRHMGDRAFEFVDRTQQSPSATYWLAETSRSGEVAWHGPLTWNGSISPTTLAPPVANPNPFHASTEIMFNTTTDGYVQLEVFDTRGRRVRTLEAGHLQAGSHSAFWDGRLGSGGSAANGLYFVRLRVENQESVGKLLLMPKR</sequence>
<dbReference type="GO" id="GO:0016787">
    <property type="term" value="F:hydrolase activity"/>
    <property type="evidence" value="ECO:0007669"/>
    <property type="project" value="UniProtKB-KW"/>
</dbReference>
<evidence type="ECO:0000259" key="6">
    <source>
        <dbReference type="Pfam" id="PF13860"/>
    </source>
</evidence>
<dbReference type="InterPro" id="IPR028994">
    <property type="entry name" value="Integrin_alpha_N"/>
</dbReference>
<dbReference type="InterPro" id="IPR026444">
    <property type="entry name" value="Secre_tail"/>
</dbReference>
<protein>
    <submittedName>
        <fullName evidence="7">T9SS type A sorting domain-containing protein</fullName>
    </submittedName>
</protein>
<dbReference type="GO" id="GO:0008305">
    <property type="term" value="C:integrin complex"/>
    <property type="evidence" value="ECO:0007669"/>
    <property type="project" value="InterPro"/>
</dbReference>